<dbReference type="SUPFAM" id="SSF51197">
    <property type="entry name" value="Clavaminate synthase-like"/>
    <property type="match status" value="1"/>
</dbReference>
<dbReference type="OrthoDB" id="1882547at2759"/>
<reference evidence="8" key="1">
    <citation type="submission" date="2021-02" db="EMBL/GenBank/DDBJ databases">
        <authorList>
            <person name="Dougan E. K."/>
            <person name="Rhodes N."/>
            <person name="Thang M."/>
            <person name="Chan C."/>
        </authorList>
    </citation>
    <scope>NUCLEOTIDE SEQUENCE</scope>
</reference>
<dbReference type="InterPro" id="IPR037151">
    <property type="entry name" value="AlkB-like_sf"/>
</dbReference>
<evidence type="ECO:0000256" key="4">
    <source>
        <dbReference type="ARBA" id="ARBA00023002"/>
    </source>
</evidence>
<dbReference type="GO" id="GO:0005739">
    <property type="term" value="C:mitochondrion"/>
    <property type="evidence" value="ECO:0007669"/>
    <property type="project" value="TreeGrafter"/>
</dbReference>
<protein>
    <submittedName>
        <fullName evidence="8">PRDX5 protein</fullName>
    </submittedName>
</protein>
<keyword evidence="3" id="KW-0049">Antioxidant</keyword>
<dbReference type="InterPro" id="IPR013766">
    <property type="entry name" value="Thioredoxin_domain"/>
</dbReference>
<gene>
    <name evidence="8" type="primary">PRDX5</name>
    <name evidence="8" type="ORF">SNEC2469_LOCUS17927</name>
</gene>
<dbReference type="InterPro" id="IPR032675">
    <property type="entry name" value="LRR_dom_sf"/>
</dbReference>
<evidence type="ECO:0000256" key="1">
    <source>
        <dbReference type="ARBA" id="ARBA00010505"/>
    </source>
</evidence>
<dbReference type="PANTHER" id="PTHR10430:SF16">
    <property type="entry name" value="PEROXIREDOXIN-5, MITOCHONDRIAL"/>
    <property type="match status" value="1"/>
</dbReference>
<feature type="domain" description="Thioredoxin" evidence="7">
    <location>
        <begin position="1007"/>
        <end position="1159"/>
    </location>
</feature>
<dbReference type="GO" id="GO:0042744">
    <property type="term" value="P:hydrogen peroxide catabolic process"/>
    <property type="evidence" value="ECO:0007669"/>
    <property type="project" value="TreeGrafter"/>
</dbReference>
<organism evidence="8 9">
    <name type="scientific">Symbiodinium necroappetens</name>
    <dbReference type="NCBI Taxonomy" id="1628268"/>
    <lineage>
        <taxon>Eukaryota</taxon>
        <taxon>Sar</taxon>
        <taxon>Alveolata</taxon>
        <taxon>Dinophyceae</taxon>
        <taxon>Suessiales</taxon>
        <taxon>Symbiodiniaceae</taxon>
        <taxon>Symbiodinium</taxon>
    </lineage>
</organism>
<dbReference type="Gene3D" id="3.80.10.10">
    <property type="entry name" value="Ribonuclease Inhibitor"/>
    <property type="match status" value="2"/>
</dbReference>
<evidence type="ECO:0000313" key="8">
    <source>
        <dbReference type="EMBL" id="CAE7635433.1"/>
    </source>
</evidence>
<proteinExistence type="inferred from homology"/>
<dbReference type="CDD" id="cd03013">
    <property type="entry name" value="PRX5_like"/>
    <property type="match status" value="1"/>
</dbReference>
<evidence type="ECO:0000256" key="6">
    <source>
        <dbReference type="PIRSR" id="PIRSR637944-1"/>
    </source>
</evidence>
<dbReference type="PROSITE" id="PS51352">
    <property type="entry name" value="THIOREDOXIN_2"/>
    <property type="match status" value="1"/>
</dbReference>
<dbReference type="InterPro" id="IPR036249">
    <property type="entry name" value="Thioredoxin-like_sf"/>
</dbReference>
<evidence type="ECO:0000256" key="5">
    <source>
        <dbReference type="ARBA" id="ARBA00023284"/>
    </source>
</evidence>
<evidence type="ECO:0000259" key="7">
    <source>
        <dbReference type="PROSITE" id="PS51352"/>
    </source>
</evidence>
<sequence>MSVLQCLDDWLIWRIVSAVDPRDWQLLSTACRSVCNFVLAFLRGLHILDLSSIGNVNLKRLVRACPNLEELCLNTLLIRSQSLTYVSSLSKLQELQLRECPLLTDAALHSIFSGLELQVLDVSWAAEFSDAPWTHAPASLREFRGVGCEHLTERVVVHLSKRCPHLTVLHSSRHINWIGAARPELLASLVDMQNLQDVAFQDIPLNDDLLYTLACLPSLSRLELWSYNSDQYITDAGVICLAEQLRKSLTKLSLDSFVFHGTGVLSALSGCSLQELLLEGTSQCHMGCINNVKLAASLIKLRLANCGLAGIMDLSGAAALEYLWLFDNPGLQGVQGAGQQLKTLNLGCTGCIIIEGFRFDGLDLLDVSSTLMSERVFEAVLLAAPLITRAVLGSNLLPLPLLMAFLQQATHLRNLSLVGAEGSGLATLASFLWETRSNSSGVASGLELLEISEDSCAMLAEWLTMELDHMVLKRSSKDIRIWIIEQHEHSSPYGRIDGADDSWLPSSVSCMASLYRHGGDFCNLHFDEYSVADGKIDFSFGFTFGEDRQLVFEHREGHKVQFALPQRNGDVHAFGEGTNGRWRHGVPPSLECNGPSISINVWGSRGHEEFDMPVSLRGRFPRIQFQDPAAASHPRECEACHRMAELQGGLKDLDGRWSCRSCQGQGDLALGLSWRPASAKSPKEATDCLTVKGAQLALAILAGRRNYLFRRAKFPDGWYALHVAKEYPDPESSETLQLQGEWPSAPAEEDLPHEAFVGLLYVRAEGFAAKSVDWKGALRKYYVAKTVALQDPLPARSPGIPEEPWRLSPIARREVSELIGKIYEPLFSLGPDAGLLSCTAPAASAVELRNAHAESSWTHEPSWPAALSLEHLELPVTLWSFRLCRRWSKWSAWEWGDSWDWHDRAWSDWAEDWGPGLSLLSRCLARSVVAVWARQLEVESGQLAGTDVLFPRTYGRMARHSAFGRAVLLVGALALVRTLFGSTAFTGMTGKNISSGPQCQIVVARKVSEGDSLPSVDVDVSKPGDTVNVAELFKGKKGVLFAVPGAFTPTCSEKHLPGYIEQSEELKAAGAEVIACVAVNDPFVMSSWGKQQEAEGKVTMLADTKCELTKALDMELDATAKLGNVRSQRYAMIVDDGKITKITTGDDSFAPDILEALKR</sequence>
<dbReference type="SUPFAM" id="SSF52058">
    <property type="entry name" value="L domain-like"/>
    <property type="match status" value="1"/>
</dbReference>
<dbReference type="GO" id="GO:0045454">
    <property type="term" value="P:cell redox homeostasis"/>
    <property type="evidence" value="ECO:0007669"/>
    <property type="project" value="TreeGrafter"/>
</dbReference>
<dbReference type="InterPro" id="IPR037944">
    <property type="entry name" value="PRX5-like"/>
</dbReference>
<dbReference type="GO" id="GO:0005777">
    <property type="term" value="C:peroxisome"/>
    <property type="evidence" value="ECO:0007669"/>
    <property type="project" value="TreeGrafter"/>
</dbReference>
<keyword evidence="4" id="KW-0560">Oxidoreductase</keyword>
<name>A0A812VPB3_9DINO</name>
<dbReference type="InterPro" id="IPR006553">
    <property type="entry name" value="Leu-rich_rpt_Cys-con_subtyp"/>
</dbReference>
<dbReference type="SMART" id="SM00367">
    <property type="entry name" value="LRR_CC"/>
    <property type="match status" value="2"/>
</dbReference>
<dbReference type="GO" id="GO:0008379">
    <property type="term" value="F:thioredoxin peroxidase activity"/>
    <property type="evidence" value="ECO:0007669"/>
    <property type="project" value="InterPro"/>
</dbReference>
<dbReference type="Gene3D" id="2.60.120.590">
    <property type="entry name" value="Alpha-ketoglutarate-dependent dioxygenase AlkB-like"/>
    <property type="match status" value="1"/>
</dbReference>
<evidence type="ECO:0000313" key="9">
    <source>
        <dbReference type="Proteomes" id="UP000601435"/>
    </source>
</evidence>
<comment type="caution">
    <text evidence="8">The sequence shown here is derived from an EMBL/GenBank/DDBJ whole genome shotgun (WGS) entry which is preliminary data.</text>
</comment>
<dbReference type="PANTHER" id="PTHR10430">
    <property type="entry name" value="PEROXIREDOXIN"/>
    <property type="match status" value="1"/>
</dbReference>
<dbReference type="GO" id="GO:0034599">
    <property type="term" value="P:cellular response to oxidative stress"/>
    <property type="evidence" value="ECO:0007669"/>
    <property type="project" value="InterPro"/>
</dbReference>
<feature type="active site" description="Cysteine sulfenic acid (-SOH) intermediate" evidence="6">
    <location>
        <position position="1051"/>
    </location>
</feature>
<dbReference type="AlphaFoldDB" id="A0A812VPB3"/>
<dbReference type="FunFam" id="3.40.30.10:FF:000020">
    <property type="entry name" value="Peroxiredoxin"/>
    <property type="match status" value="1"/>
</dbReference>
<accession>A0A812VPB3</accession>
<dbReference type="SUPFAM" id="SSF52833">
    <property type="entry name" value="Thioredoxin-like"/>
    <property type="match status" value="1"/>
</dbReference>
<evidence type="ECO:0000256" key="3">
    <source>
        <dbReference type="ARBA" id="ARBA00022862"/>
    </source>
</evidence>
<dbReference type="EMBL" id="CAJNJA010029875">
    <property type="protein sequence ID" value="CAE7635433.1"/>
    <property type="molecule type" value="Genomic_DNA"/>
</dbReference>
<keyword evidence="5" id="KW-0676">Redox-active center</keyword>
<keyword evidence="9" id="KW-1185">Reference proteome</keyword>
<comment type="similarity">
    <text evidence="1">Belongs to the peroxiredoxin family. Prx5 subfamily.</text>
</comment>
<keyword evidence="2" id="KW-0575">Peroxidase</keyword>
<dbReference type="InterPro" id="IPR013740">
    <property type="entry name" value="Redoxin"/>
</dbReference>
<evidence type="ECO:0000256" key="2">
    <source>
        <dbReference type="ARBA" id="ARBA00022559"/>
    </source>
</evidence>
<dbReference type="Gene3D" id="3.40.30.10">
    <property type="entry name" value="Glutaredoxin"/>
    <property type="match status" value="1"/>
</dbReference>
<dbReference type="Pfam" id="PF08534">
    <property type="entry name" value="Redoxin"/>
    <property type="match status" value="1"/>
</dbReference>
<dbReference type="Proteomes" id="UP000601435">
    <property type="component" value="Unassembled WGS sequence"/>
</dbReference>